<dbReference type="InterPro" id="IPR050267">
    <property type="entry name" value="Anti-sigma-factor_SerPK"/>
</dbReference>
<evidence type="ECO:0000259" key="2">
    <source>
        <dbReference type="Pfam" id="PF13581"/>
    </source>
</evidence>
<keyword evidence="3" id="KW-0547">Nucleotide-binding</keyword>
<dbReference type="Gene3D" id="3.30.565.10">
    <property type="entry name" value="Histidine kinase-like ATPase, C-terminal domain"/>
    <property type="match status" value="1"/>
</dbReference>
<keyword evidence="4" id="KW-1185">Reference proteome</keyword>
<dbReference type="PANTHER" id="PTHR35526">
    <property type="entry name" value="ANTI-SIGMA-F FACTOR RSBW-RELATED"/>
    <property type="match status" value="1"/>
</dbReference>
<gene>
    <name evidence="3" type="ORF">Sru01_14560</name>
</gene>
<dbReference type="InterPro" id="IPR003594">
    <property type="entry name" value="HATPase_dom"/>
</dbReference>
<organism evidence="3 4">
    <name type="scientific">Sphaerisporangium rufum</name>
    <dbReference type="NCBI Taxonomy" id="1381558"/>
    <lineage>
        <taxon>Bacteria</taxon>
        <taxon>Bacillati</taxon>
        <taxon>Actinomycetota</taxon>
        <taxon>Actinomycetes</taxon>
        <taxon>Streptosporangiales</taxon>
        <taxon>Streptosporangiaceae</taxon>
        <taxon>Sphaerisporangium</taxon>
    </lineage>
</organism>
<evidence type="ECO:0000313" key="3">
    <source>
        <dbReference type="EMBL" id="GII76474.1"/>
    </source>
</evidence>
<dbReference type="RefSeq" id="WP_203983106.1">
    <property type="nucleotide sequence ID" value="NZ_BOOU01000019.1"/>
</dbReference>
<dbReference type="GO" id="GO:0005524">
    <property type="term" value="F:ATP binding"/>
    <property type="evidence" value="ECO:0007669"/>
    <property type="project" value="UniProtKB-KW"/>
</dbReference>
<keyword evidence="1" id="KW-0723">Serine/threonine-protein kinase</keyword>
<dbReference type="Pfam" id="PF13581">
    <property type="entry name" value="HATPase_c_2"/>
    <property type="match status" value="1"/>
</dbReference>
<name>A0A919QYM4_9ACTN</name>
<protein>
    <submittedName>
        <fullName evidence="3">ATP-binding protein</fullName>
    </submittedName>
</protein>
<dbReference type="EMBL" id="BOOU01000019">
    <property type="protein sequence ID" value="GII76474.1"/>
    <property type="molecule type" value="Genomic_DNA"/>
</dbReference>
<keyword evidence="1" id="KW-0808">Transferase</keyword>
<dbReference type="PANTHER" id="PTHR35526:SF3">
    <property type="entry name" value="ANTI-SIGMA-F FACTOR RSBW"/>
    <property type="match status" value="1"/>
</dbReference>
<evidence type="ECO:0000256" key="1">
    <source>
        <dbReference type="ARBA" id="ARBA00022527"/>
    </source>
</evidence>
<dbReference type="InterPro" id="IPR036890">
    <property type="entry name" value="HATPase_C_sf"/>
</dbReference>
<sequence length="160" mass="17207">MTGKRMRDGYLEIPARPDAVRHARVHVHTMLRKWNLGVLVETAELLVSELAANAVTATRGMNRATMPGARDYGTQHTADFLDYIWVDVHRTPGAVVLEVGDPSPDPPRLRPAALDDEGGRGLFLVSVLAAGWGHRLPVTGGKVVWCALACPAAGHTSDGL</sequence>
<proteinExistence type="predicted"/>
<comment type="caution">
    <text evidence="3">The sequence shown here is derived from an EMBL/GenBank/DDBJ whole genome shotgun (WGS) entry which is preliminary data.</text>
</comment>
<evidence type="ECO:0000313" key="4">
    <source>
        <dbReference type="Proteomes" id="UP000655287"/>
    </source>
</evidence>
<accession>A0A919QYM4</accession>
<dbReference type="AlphaFoldDB" id="A0A919QYM4"/>
<dbReference type="CDD" id="cd16936">
    <property type="entry name" value="HATPase_RsbW-like"/>
    <property type="match status" value="1"/>
</dbReference>
<feature type="domain" description="Histidine kinase/HSP90-like ATPase" evidence="2">
    <location>
        <begin position="13"/>
        <end position="129"/>
    </location>
</feature>
<dbReference type="Proteomes" id="UP000655287">
    <property type="component" value="Unassembled WGS sequence"/>
</dbReference>
<keyword evidence="1" id="KW-0418">Kinase</keyword>
<reference evidence="3" key="1">
    <citation type="submission" date="2021-01" db="EMBL/GenBank/DDBJ databases">
        <title>Whole genome shotgun sequence of Sphaerisporangium rufum NBRC 109079.</title>
        <authorList>
            <person name="Komaki H."/>
            <person name="Tamura T."/>
        </authorList>
    </citation>
    <scope>NUCLEOTIDE SEQUENCE</scope>
    <source>
        <strain evidence="3">NBRC 109079</strain>
    </source>
</reference>
<dbReference type="GO" id="GO:0004674">
    <property type="term" value="F:protein serine/threonine kinase activity"/>
    <property type="evidence" value="ECO:0007669"/>
    <property type="project" value="UniProtKB-KW"/>
</dbReference>
<keyword evidence="3" id="KW-0067">ATP-binding</keyword>